<accession>A0A286UFJ8</accession>
<dbReference type="InterPro" id="IPR043502">
    <property type="entry name" value="DNA/RNA_pol_sf"/>
</dbReference>
<evidence type="ECO:0000256" key="5">
    <source>
        <dbReference type="ARBA" id="ARBA00022801"/>
    </source>
</evidence>
<keyword evidence="4" id="KW-0255">Endonuclease</keyword>
<reference evidence="9 10" key="1">
    <citation type="journal article" date="2017" name="Mol. Ecol.">
        <title>Comparative and population genomic landscape of Phellinus noxius: A hypervariable fungus causing root rot in trees.</title>
        <authorList>
            <person name="Chung C.L."/>
            <person name="Lee T.J."/>
            <person name="Akiba M."/>
            <person name="Lee H.H."/>
            <person name="Kuo T.H."/>
            <person name="Liu D."/>
            <person name="Ke H.M."/>
            <person name="Yokoi T."/>
            <person name="Roa M.B."/>
            <person name="Lu M.J."/>
            <person name="Chang Y.Y."/>
            <person name="Ann P.J."/>
            <person name="Tsai J.N."/>
            <person name="Chen C.Y."/>
            <person name="Tzean S.S."/>
            <person name="Ota Y."/>
            <person name="Hattori T."/>
            <person name="Sahashi N."/>
            <person name="Liou R.F."/>
            <person name="Kikuchi T."/>
            <person name="Tsai I.J."/>
        </authorList>
    </citation>
    <scope>NUCLEOTIDE SEQUENCE [LARGE SCALE GENOMIC DNA]</scope>
    <source>
        <strain evidence="9 10">FFPRI411160</strain>
    </source>
</reference>
<dbReference type="InterPro" id="IPR012337">
    <property type="entry name" value="RNaseH-like_sf"/>
</dbReference>
<dbReference type="PROSITE" id="PS50994">
    <property type="entry name" value="INTEGRASE"/>
    <property type="match status" value="1"/>
</dbReference>
<evidence type="ECO:0000256" key="6">
    <source>
        <dbReference type="ARBA" id="ARBA00022884"/>
    </source>
</evidence>
<comment type="caution">
    <text evidence="9">The sequence shown here is derived from an EMBL/GenBank/DDBJ whole genome shotgun (WGS) entry which is preliminary data.</text>
</comment>
<dbReference type="AlphaFoldDB" id="A0A286UFJ8"/>
<dbReference type="InterPro" id="IPR041373">
    <property type="entry name" value="RT_RNaseH"/>
</dbReference>
<evidence type="ECO:0000256" key="4">
    <source>
        <dbReference type="ARBA" id="ARBA00022759"/>
    </source>
</evidence>
<dbReference type="FunFam" id="3.30.420.10:FF:000032">
    <property type="entry name" value="Retrovirus-related Pol polyprotein from transposon 297-like Protein"/>
    <property type="match status" value="1"/>
</dbReference>
<organism evidence="9 10">
    <name type="scientific">Pyrrhoderma noxium</name>
    <dbReference type="NCBI Taxonomy" id="2282107"/>
    <lineage>
        <taxon>Eukaryota</taxon>
        <taxon>Fungi</taxon>
        <taxon>Dikarya</taxon>
        <taxon>Basidiomycota</taxon>
        <taxon>Agaricomycotina</taxon>
        <taxon>Agaricomycetes</taxon>
        <taxon>Hymenochaetales</taxon>
        <taxon>Hymenochaetaceae</taxon>
        <taxon>Pyrrhoderma</taxon>
    </lineage>
</organism>
<keyword evidence="3" id="KW-0540">Nuclease</keyword>
<evidence type="ECO:0000313" key="9">
    <source>
        <dbReference type="EMBL" id="PAV18309.1"/>
    </source>
</evidence>
<evidence type="ECO:0000256" key="7">
    <source>
        <dbReference type="ARBA" id="ARBA00022918"/>
    </source>
</evidence>
<dbReference type="STRING" id="2282107.A0A286UFJ8"/>
<dbReference type="InterPro" id="IPR001584">
    <property type="entry name" value="Integrase_cat-core"/>
</dbReference>
<name>A0A286UFJ8_9AGAM</name>
<dbReference type="Pfam" id="PF00665">
    <property type="entry name" value="rve"/>
    <property type="match status" value="1"/>
</dbReference>
<dbReference type="Gene3D" id="3.30.420.10">
    <property type="entry name" value="Ribonuclease H-like superfamily/Ribonuclease H"/>
    <property type="match status" value="1"/>
</dbReference>
<dbReference type="SUPFAM" id="SSF56672">
    <property type="entry name" value="DNA/RNA polymerases"/>
    <property type="match status" value="1"/>
</dbReference>
<dbReference type="FunFam" id="3.10.20.370:FF:000001">
    <property type="entry name" value="Retrovirus-related Pol polyprotein from transposon 17.6-like protein"/>
    <property type="match status" value="1"/>
</dbReference>
<protein>
    <submittedName>
        <fullName evidence="9">Pol poly</fullName>
    </submittedName>
</protein>
<keyword evidence="10" id="KW-1185">Reference proteome</keyword>
<dbReference type="GO" id="GO:0003723">
    <property type="term" value="F:RNA binding"/>
    <property type="evidence" value="ECO:0007669"/>
    <property type="project" value="UniProtKB-KW"/>
</dbReference>
<dbReference type="InParanoid" id="A0A286UFJ8"/>
<dbReference type="GO" id="GO:0003964">
    <property type="term" value="F:RNA-directed DNA polymerase activity"/>
    <property type="evidence" value="ECO:0007669"/>
    <property type="project" value="UniProtKB-KW"/>
</dbReference>
<dbReference type="GO" id="GO:0015074">
    <property type="term" value="P:DNA integration"/>
    <property type="evidence" value="ECO:0007669"/>
    <property type="project" value="InterPro"/>
</dbReference>
<evidence type="ECO:0000259" key="8">
    <source>
        <dbReference type="PROSITE" id="PS50994"/>
    </source>
</evidence>
<dbReference type="InterPro" id="IPR041588">
    <property type="entry name" value="Integrase_H2C2"/>
</dbReference>
<dbReference type="Pfam" id="PF17921">
    <property type="entry name" value="Integrase_H2C2"/>
    <property type="match status" value="1"/>
</dbReference>
<dbReference type="GO" id="GO:0016787">
    <property type="term" value="F:hydrolase activity"/>
    <property type="evidence" value="ECO:0007669"/>
    <property type="project" value="UniProtKB-KW"/>
</dbReference>
<keyword evidence="2" id="KW-0548">Nucleotidyltransferase</keyword>
<keyword evidence="6" id="KW-0694">RNA-binding</keyword>
<dbReference type="GO" id="GO:0005634">
    <property type="term" value="C:nucleus"/>
    <property type="evidence" value="ECO:0007669"/>
    <property type="project" value="UniProtKB-ARBA"/>
</dbReference>
<dbReference type="SUPFAM" id="SSF53098">
    <property type="entry name" value="Ribonuclease H-like"/>
    <property type="match status" value="1"/>
</dbReference>
<keyword evidence="1" id="KW-0808">Transferase</keyword>
<dbReference type="GO" id="GO:0004519">
    <property type="term" value="F:endonuclease activity"/>
    <property type="evidence" value="ECO:0007669"/>
    <property type="project" value="UniProtKB-KW"/>
</dbReference>
<proteinExistence type="predicted"/>
<feature type="domain" description="Integrase catalytic" evidence="8">
    <location>
        <begin position="312"/>
        <end position="472"/>
    </location>
</feature>
<evidence type="ECO:0000256" key="1">
    <source>
        <dbReference type="ARBA" id="ARBA00022679"/>
    </source>
</evidence>
<dbReference type="Gene3D" id="3.10.20.370">
    <property type="match status" value="1"/>
</dbReference>
<gene>
    <name evidence="9" type="ORF">PNOK_0679500</name>
</gene>
<dbReference type="OrthoDB" id="3095879at2759"/>
<sequence>MLLVPDKTKPFILETDASLEAWGAVLRQYDHNGELKACFYLSKAFNPAERNYQIYDRELLAIVQALETWRHYLLGTPHPVTIWCDHQNLTYYKNPQKLTPRQRQWHLFLSQFNIHIMHVPGTKMIQSDALSRWPGYNQTEEEERITMLPENTFSHDLDPDYLIGDNYGYSKDGDIIQISVIDTELQQKIKKGLEEDQIAQQVIKGLTKKELTPLKQELAGWKYNDELLLFKNRTYIPANLELKQELLKLYHDLPSQGHPGIFGTMANIQRYFWWLGMHAFVKSYVQGCALCQQMKVNTHPSAPPLAPIRADPHAYPFSTVTMDFITDLPESNGYNALYVVVDHDLTKAIVLIPCTKTIDAIGTVRLYHDNVYQRFGLPNRIISDRGPQFSSQVFQEMNKRLGVTSSMSTAFHPQTDGQTERTNQEIEAYLRIYCSNHPETWTEHLPLIEFSHNNRIHSVTKQTPFSLLLGYQPQAIPHVIEDTNIPSSE</sequence>
<dbReference type="PANTHER" id="PTHR37984">
    <property type="entry name" value="PROTEIN CBG26694"/>
    <property type="match status" value="1"/>
</dbReference>
<dbReference type="Pfam" id="PF17917">
    <property type="entry name" value="RT_RNaseH"/>
    <property type="match status" value="1"/>
</dbReference>
<dbReference type="PANTHER" id="PTHR37984:SF5">
    <property type="entry name" value="PROTEIN NYNRIN-LIKE"/>
    <property type="match status" value="1"/>
</dbReference>
<dbReference type="EMBL" id="NBII01000006">
    <property type="protein sequence ID" value="PAV18309.1"/>
    <property type="molecule type" value="Genomic_DNA"/>
</dbReference>
<keyword evidence="5" id="KW-0378">Hydrolase</keyword>
<evidence type="ECO:0000256" key="2">
    <source>
        <dbReference type="ARBA" id="ARBA00022695"/>
    </source>
</evidence>
<keyword evidence="7" id="KW-0695">RNA-directed DNA polymerase</keyword>
<evidence type="ECO:0000256" key="3">
    <source>
        <dbReference type="ARBA" id="ARBA00022722"/>
    </source>
</evidence>
<evidence type="ECO:0000313" key="10">
    <source>
        <dbReference type="Proteomes" id="UP000217199"/>
    </source>
</evidence>
<dbReference type="InterPro" id="IPR036397">
    <property type="entry name" value="RNaseH_sf"/>
</dbReference>
<dbReference type="Proteomes" id="UP000217199">
    <property type="component" value="Unassembled WGS sequence"/>
</dbReference>
<dbReference type="CDD" id="cd09274">
    <property type="entry name" value="RNase_HI_RT_Ty3"/>
    <property type="match status" value="1"/>
</dbReference>
<dbReference type="Gene3D" id="1.10.340.70">
    <property type="match status" value="1"/>
</dbReference>
<dbReference type="InterPro" id="IPR050951">
    <property type="entry name" value="Retrovirus_Pol_polyprotein"/>
</dbReference>